<dbReference type="CDD" id="cd20686">
    <property type="entry name" value="CdiA-CT_Ec-like"/>
    <property type="match status" value="1"/>
</dbReference>
<dbReference type="InterPro" id="IPR029501">
    <property type="entry name" value="EndoU_bac"/>
</dbReference>
<proteinExistence type="predicted"/>
<comment type="caution">
    <text evidence="2">The sequence shown here is derived from an EMBL/GenBank/DDBJ whole genome shotgun (WGS) entry which is preliminary data.</text>
</comment>
<organism evidence="2 3">
    <name type="scientific">Thermoactinomyces mirandus</name>
    <dbReference type="NCBI Taxonomy" id="2756294"/>
    <lineage>
        <taxon>Bacteria</taxon>
        <taxon>Bacillati</taxon>
        <taxon>Bacillota</taxon>
        <taxon>Bacilli</taxon>
        <taxon>Bacillales</taxon>
        <taxon>Thermoactinomycetaceae</taxon>
        <taxon>Thermoactinomyces</taxon>
    </lineage>
</organism>
<dbReference type="RefSeq" id="WP_220183963.1">
    <property type="nucleotide sequence ID" value="NZ_JACEOL010000006.1"/>
</dbReference>
<keyword evidence="3" id="KW-1185">Reference proteome</keyword>
<reference evidence="2 3" key="1">
    <citation type="submission" date="2020-07" db="EMBL/GenBank/DDBJ databases">
        <title>Thermoactinomyces phylogeny.</title>
        <authorList>
            <person name="Dunlap C."/>
        </authorList>
    </citation>
    <scope>NUCLEOTIDE SEQUENCE [LARGE SCALE GENOMIC DNA]</scope>
    <source>
        <strain evidence="2 3">AMNI-1</strain>
    </source>
</reference>
<name>A0A7W1XQD1_9BACL</name>
<accession>A0A7W1XQD1</accession>
<dbReference type="Proteomes" id="UP000538292">
    <property type="component" value="Unassembled WGS sequence"/>
</dbReference>
<feature type="domain" description="Bacterial EndoU nuclease" evidence="1">
    <location>
        <begin position="68"/>
        <end position="211"/>
    </location>
</feature>
<dbReference type="AlphaFoldDB" id="A0A7W1XQD1"/>
<feature type="non-terminal residue" evidence="2">
    <location>
        <position position="1"/>
    </location>
</feature>
<dbReference type="EMBL" id="JACEOL010000006">
    <property type="protein sequence ID" value="MBA4601226.1"/>
    <property type="molecule type" value="Genomic_DNA"/>
</dbReference>
<evidence type="ECO:0000313" key="3">
    <source>
        <dbReference type="Proteomes" id="UP000538292"/>
    </source>
</evidence>
<protein>
    <submittedName>
        <fullName evidence="2">EndoU domain-containing protein</fullName>
    </submittedName>
</protein>
<gene>
    <name evidence="2" type="ORF">H2C83_02565</name>
</gene>
<evidence type="ECO:0000313" key="2">
    <source>
        <dbReference type="EMBL" id="MBA4601226.1"/>
    </source>
</evidence>
<dbReference type="Pfam" id="PF14436">
    <property type="entry name" value="EndoU_bacteria"/>
    <property type="match status" value="1"/>
</dbReference>
<evidence type="ECO:0000259" key="1">
    <source>
        <dbReference type="Pfam" id="PF14436"/>
    </source>
</evidence>
<dbReference type="GO" id="GO:0004519">
    <property type="term" value="F:endonuclease activity"/>
    <property type="evidence" value="ECO:0007669"/>
    <property type="project" value="InterPro"/>
</dbReference>
<sequence>KWINNRNIPSFAQSFVRSGNSAAMTAPKRVGDTPFGQWLQKFAAEGGGSRETISSITVRAMEFEEGLEEHLIRGEGIGKGKKGVIGAHNMDEFYHTLKETGININDLIISKEQHPKFPGLYNIKYKIPALTYDKSGNLVSSGQFKVIKLPKTVYDPKVYLDQQIIQWGKEAMREGIDANRIKRGVVEGYSRNGMKFAGRLSDKGKIKIFYPVF</sequence>